<dbReference type="RefSeq" id="WP_062074223.1">
    <property type="nucleotide sequence ID" value="NZ_BBRC01000002.1"/>
</dbReference>
<reference evidence="1 2" key="1">
    <citation type="submission" date="2020-07" db="EMBL/GenBank/DDBJ databases">
        <title>Sequencing the genomes of 1000 actinobacteria strains.</title>
        <authorList>
            <person name="Klenk H.-P."/>
        </authorList>
    </citation>
    <scope>NUCLEOTIDE SEQUENCE [LARGE SCALE GENOMIC DNA]</scope>
    <source>
        <strain evidence="1 2">DSM 19970</strain>
    </source>
</reference>
<dbReference type="SUPFAM" id="SSF53254">
    <property type="entry name" value="Phosphoglycerate mutase-like"/>
    <property type="match status" value="1"/>
</dbReference>
<gene>
    <name evidence="1" type="ORF">BKA03_002508</name>
</gene>
<dbReference type="PANTHER" id="PTHR48100">
    <property type="entry name" value="BROAD-SPECIFICITY PHOSPHATASE YOR283W-RELATED"/>
    <property type="match status" value="1"/>
</dbReference>
<protein>
    <submittedName>
        <fullName evidence="1">Broad specificity phosphatase PhoE</fullName>
    </submittedName>
</protein>
<dbReference type="PANTHER" id="PTHR48100:SF51">
    <property type="entry name" value="PHOSPHOGLYCERATE MUTASE"/>
    <property type="match status" value="1"/>
</dbReference>
<dbReference type="AlphaFoldDB" id="A0A7Z0CIW0"/>
<dbReference type="CDD" id="cd07067">
    <property type="entry name" value="HP_PGM_like"/>
    <property type="match status" value="1"/>
</dbReference>
<dbReference type="InterPro" id="IPR013078">
    <property type="entry name" value="His_Pase_superF_clade-1"/>
</dbReference>
<organism evidence="1 2">
    <name type="scientific">Demequina lutea</name>
    <dbReference type="NCBI Taxonomy" id="431489"/>
    <lineage>
        <taxon>Bacteria</taxon>
        <taxon>Bacillati</taxon>
        <taxon>Actinomycetota</taxon>
        <taxon>Actinomycetes</taxon>
        <taxon>Micrococcales</taxon>
        <taxon>Demequinaceae</taxon>
        <taxon>Demequina</taxon>
    </lineage>
</organism>
<dbReference type="GO" id="GO:0016791">
    <property type="term" value="F:phosphatase activity"/>
    <property type="evidence" value="ECO:0007669"/>
    <property type="project" value="TreeGrafter"/>
</dbReference>
<evidence type="ECO:0000313" key="2">
    <source>
        <dbReference type="Proteomes" id="UP000547973"/>
    </source>
</evidence>
<evidence type="ECO:0000313" key="1">
    <source>
        <dbReference type="EMBL" id="NYI42389.1"/>
    </source>
</evidence>
<name>A0A7Z0CIW0_9MICO</name>
<sequence length="205" mass="22964">MPTVHLVRHGQVHNPDRVLYGRLPQFRLSEAGEMMAQSVADYLVAEKVPVKRVIASPLERARQTAAPIAAAFGLPVDTEPRIIEAGNVYEGERLQSGVKDFIHPRNWWRLRNPWKPSWGEPFTEQADRMWAAIREAAAATPDGDTVMVSHQLPIWVARLSFEGRSFLHDPRKRECALASVTSFVFEDGEPVSMTYASPAAHVARS</sequence>
<dbReference type="SMART" id="SM00855">
    <property type="entry name" value="PGAM"/>
    <property type="match status" value="1"/>
</dbReference>
<dbReference type="EMBL" id="JACBZO010000001">
    <property type="protein sequence ID" value="NYI42389.1"/>
    <property type="molecule type" value="Genomic_DNA"/>
</dbReference>
<dbReference type="Gene3D" id="3.40.50.1240">
    <property type="entry name" value="Phosphoglycerate mutase-like"/>
    <property type="match status" value="1"/>
</dbReference>
<dbReference type="Proteomes" id="UP000547973">
    <property type="component" value="Unassembled WGS sequence"/>
</dbReference>
<dbReference type="InterPro" id="IPR050275">
    <property type="entry name" value="PGM_Phosphatase"/>
</dbReference>
<dbReference type="OrthoDB" id="3215466at2"/>
<dbReference type="GO" id="GO:0005737">
    <property type="term" value="C:cytoplasm"/>
    <property type="evidence" value="ECO:0007669"/>
    <property type="project" value="TreeGrafter"/>
</dbReference>
<accession>A0A7Z0CIW0</accession>
<dbReference type="Pfam" id="PF00300">
    <property type="entry name" value="His_Phos_1"/>
    <property type="match status" value="1"/>
</dbReference>
<comment type="caution">
    <text evidence="1">The sequence shown here is derived from an EMBL/GenBank/DDBJ whole genome shotgun (WGS) entry which is preliminary data.</text>
</comment>
<dbReference type="InterPro" id="IPR029033">
    <property type="entry name" value="His_PPase_superfam"/>
</dbReference>
<keyword evidence="2" id="KW-1185">Reference proteome</keyword>
<proteinExistence type="predicted"/>